<comment type="caution">
    <text evidence="1">The sequence shown here is derived from an EMBL/GenBank/DDBJ whole genome shotgun (WGS) entry which is preliminary data.</text>
</comment>
<keyword evidence="2" id="KW-1185">Reference proteome</keyword>
<dbReference type="EMBL" id="JACHLK010000010">
    <property type="protein sequence ID" value="MBB6561900.1"/>
    <property type="molecule type" value="Genomic_DNA"/>
</dbReference>
<dbReference type="AlphaFoldDB" id="A0A7X0UBT7"/>
<gene>
    <name evidence="1" type="ORF">HNP48_004602</name>
</gene>
<sequence length="106" mass="11833">MNTVKPPRWPSGDCCAVLASKLTMDELHRRQPLQLFRAQDDLDWFTGALLDAPSLGPLLLMRHDGNPDGLTTFYVDALCDVKAAQAFVMDLFCLRDGEIAWALALR</sequence>
<organism evidence="1 2">
    <name type="scientific">Acidovorax soli</name>
    <dbReference type="NCBI Taxonomy" id="592050"/>
    <lineage>
        <taxon>Bacteria</taxon>
        <taxon>Pseudomonadati</taxon>
        <taxon>Pseudomonadota</taxon>
        <taxon>Betaproteobacteria</taxon>
        <taxon>Burkholderiales</taxon>
        <taxon>Comamonadaceae</taxon>
        <taxon>Acidovorax</taxon>
    </lineage>
</organism>
<evidence type="ECO:0000313" key="1">
    <source>
        <dbReference type="EMBL" id="MBB6561900.1"/>
    </source>
</evidence>
<reference evidence="1 2" key="1">
    <citation type="submission" date="2020-08" db="EMBL/GenBank/DDBJ databases">
        <title>Functional genomics of gut bacteria from endangered species of beetles.</title>
        <authorList>
            <person name="Carlos-Shanley C."/>
        </authorList>
    </citation>
    <scope>NUCLEOTIDE SEQUENCE [LARGE SCALE GENOMIC DNA]</scope>
    <source>
        <strain evidence="1 2">S00198</strain>
    </source>
</reference>
<dbReference type="Proteomes" id="UP000575083">
    <property type="component" value="Unassembled WGS sequence"/>
</dbReference>
<accession>A0A7X0UBT7</accession>
<dbReference type="RefSeq" id="WP_184861407.1">
    <property type="nucleotide sequence ID" value="NZ_JACHLK010000010.1"/>
</dbReference>
<protein>
    <submittedName>
        <fullName evidence="1">Uncharacterized protein</fullName>
    </submittedName>
</protein>
<evidence type="ECO:0000313" key="2">
    <source>
        <dbReference type="Proteomes" id="UP000575083"/>
    </source>
</evidence>
<name>A0A7X0UBT7_9BURK</name>
<proteinExistence type="predicted"/>